<dbReference type="Proteomes" id="UP000825381">
    <property type="component" value="Chromosome"/>
</dbReference>
<feature type="transmembrane region" description="Helical" evidence="2">
    <location>
        <begin position="86"/>
        <end position="108"/>
    </location>
</feature>
<gene>
    <name evidence="3" type="ORF">K1I41_03265</name>
</gene>
<feature type="region of interest" description="Disordered" evidence="1">
    <location>
        <begin position="1"/>
        <end position="23"/>
    </location>
</feature>
<protein>
    <recommendedName>
        <fullName evidence="5">DUF2335 domain-containing protein</fullName>
    </recommendedName>
</protein>
<accession>A0ABX8V7V7</accession>
<feature type="transmembrane region" description="Helical" evidence="2">
    <location>
        <begin position="114"/>
        <end position="133"/>
    </location>
</feature>
<evidence type="ECO:0000313" key="3">
    <source>
        <dbReference type="EMBL" id="QYJ68917.1"/>
    </source>
</evidence>
<evidence type="ECO:0000313" key="4">
    <source>
        <dbReference type="Proteomes" id="UP000825381"/>
    </source>
</evidence>
<organism evidence="3 4">
    <name type="scientific">Flavobacterium litorale</name>
    <dbReference type="NCBI Taxonomy" id="2856519"/>
    <lineage>
        <taxon>Bacteria</taxon>
        <taxon>Pseudomonadati</taxon>
        <taxon>Bacteroidota</taxon>
        <taxon>Flavobacteriia</taxon>
        <taxon>Flavobacteriales</taxon>
        <taxon>Flavobacteriaceae</taxon>
        <taxon>Flavobacterium</taxon>
    </lineage>
</organism>
<name>A0ABX8V7V7_9FLAO</name>
<keyword evidence="2" id="KW-0812">Transmembrane</keyword>
<sequence>MARQTRSQKNIQVHNNNGKGLHQENTEVFDDNLLPDASEIKALSEIDPEILNWLKLRAEKEQDFRHKIFSDRTKILKYDVEGEMRLNYLGMTYAFLIIVLGMCFSGLLIYWEHIITGSIFSGFTIIYAATLFYKKRSSTLPPPPKREK</sequence>
<keyword evidence="2" id="KW-0472">Membrane</keyword>
<reference evidence="3 4" key="1">
    <citation type="submission" date="2021-07" db="EMBL/GenBank/DDBJ databases">
        <title>Flavobacterium WSW3-B6 sp.nov, isolated from seaweed.</title>
        <authorList>
            <person name="Muhammad N."/>
            <person name="Ho H."/>
            <person name="Lee Y.-J."/>
            <person name="Nguyen T."/>
            <person name="Ho J."/>
            <person name="Kim S.-G."/>
        </authorList>
    </citation>
    <scope>NUCLEOTIDE SEQUENCE [LARGE SCALE GENOMIC DNA]</scope>
    <source>
        <strain evidence="3 4">WSW3-B6</strain>
    </source>
</reference>
<dbReference type="EMBL" id="CP080429">
    <property type="protein sequence ID" value="QYJ68917.1"/>
    <property type="molecule type" value="Genomic_DNA"/>
</dbReference>
<feature type="compositionally biased region" description="Polar residues" evidence="1">
    <location>
        <begin position="1"/>
        <end position="18"/>
    </location>
</feature>
<evidence type="ECO:0008006" key="5">
    <source>
        <dbReference type="Google" id="ProtNLM"/>
    </source>
</evidence>
<keyword evidence="2" id="KW-1133">Transmembrane helix</keyword>
<dbReference type="RefSeq" id="WP_220641255.1">
    <property type="nucleotide sequence ID" value="NZ_CP080429.1"/>
</dbReference>
<evidence type="ECO:0000256" key="2">
    <source>
        <dbReference type="SAM" id="Phobius"/>
    </source>
</evidence>
<keyword evidence="4" id="KW-1185">Reference proteome</keyword>
<evidence type="ECO:0000256" key="1">
    <source>
        <dbReference type="SAM" id="MobiDB-lite"/>
    </source>
</evidence>
<proteinExistence type="predicted"/>